<dbReference type="Proteomes" id="UP000254701">
    <property type="component" value="Unassembled WGS sequence"/>
</dbReference>
<dbReference type="PANTHER" id="PTHR24096">
    <property type="entry name" value="LONG-CHAIN-FATTY-ACID--COA LIGASE"/>
    <property type="match status" value="1"/>
</dbReference>
<dbReference type="OrthoDB" id="9803968at2"/>
<dbReference type="PANTHER" id="PTHR24096:SF267">
    <property type="entry name" value="MALONATE--COA LIGASE ACSF3, MITOCHONDRIAL"/>
    <property type="match status" value="1"/>
</dbReference>
<organism evidence="3 4">
    <name type="scientific">Aminobacter aminovorans</name>
    <name type="common">Chelatobacter heintzii</name>
    <dbReference type="NCBI Taxonomy" id="83263"/>
    <lineage>
        <taxon>Bacteria</taxon>
        <taxon>Pseudomonadati</taxon>
        <taxon>Pseudomonadota</taxon>
        <taxon>Alphaproteobacteria</taxon>
        <taxon>Hyphomicrobiales</taxon>
        <taxon>Phyllobacteriaceae</taxon>
        <taxon>Aminobacter</taxon>
    </lineage>
</organism>
<dbReference type="InterPro" id="IPR025110">
    <property type="entry name" value="AMP-bd_C"/>
</dbReference>
<reference evidence="3 4" key="1">
    <citation type="submission" date="2018-06" db="EMBL/GenBank/DDBJ databases">
        <authorList>
            <consortium name="Pathogen Informatics"/>
            <person name="Doyle S."/>
        </authorList>
    </citation>
    <scope>NUCLEOTIDE SEQUENCE [LARGE SCALE GENOMIC DNA]</scope>
    <source>
        <strain evidence="3 4">NCTC10684</strain>
    </source>
</reference>
<dbReference type="Gene3D" id="3.30.300.30">
    <property type="match status" value="1"/>
</dbReference>
<dbReference type="RefSeq" id="WP_115731973.1">
    <property type="nucleotide sequence ID" value="NZ_BAAAVY010000002.1"/>
</dbReference>
<dbReference type="Pfam" id="PF13193">
    <property type="entry name" value="AMP-binding_C"/>
    <property type="match status" value="1"/>
</dbReference>
<sequence>MISEDADWKFTTIPALCARAAELYGTRTAVEDNGVVLNFVELDALRKRVAKAMIAAGVQKGDRIMIWAPNTWKWFATALGLVTAGAVLIPASTRFKGAEIAELVKRSGTSLLFSVGDFLNSYYPDQLRAETRELLREVVVIGEGSKGDRDWDSFVASGASISDAELAAREANVGPDDLCDMLFTSGTTGYPKGVMYGHQQCLQAIDAWATRVGIREHDRILVIPPFFHAFGYRSGAIVSLMRGAVLMPHLTYDAGEILKRVAEEKISVIPGPPAIFQGMLQHPELARFDTSSLRLGVTGGAVVPSILIRRMREELGFAGVVNGYGLTECGGYGTMCLATDPDDVIANTAGKAAPGVEVRIMGDDGHFLPDGKPGEVVIRGYIVMKGYFNDPKSTAKTIDPEGWLHTGDIGYFDSDGNLRIEDRLKDMYITGGFNCYPAEIERILSQHPAIGIVAVIGVADERLGEVGKAYVVLRPGTSATEKDIIDWSRANMANYKCPRSVEIRPSLPTSPQGKVLKNILREEVPQDA</sequence>
<keyword evidence="3" id="KW-0436">Ligase</keyword>
<dbReference type="AlphaFoldDB" id="A0A380WLZ8"/>
<feature type="domain" description="AMP-binding enzyme C-terminal" evidence="2">
    <location>
        <begin position="439"/>
        <end position="514"/>
    </location>
</feature>
<dbReference type="InterPro" id="IPR020845">
    <property type="entry name" value="AMP-binding_CS"/>
</dbReference>
<proteinExistence type="predicted"/>
<feature type="domain" description="AMP-dependent synthetase/ligase" evidence="1">
    <location>
        <begin position="18"/>
        <end position="388"/>
    </location>
</feature>
<dbReference type="GO" id="GO:0004467">
    <property type="term" value="F:long-chain fatty acid-CoA ligase activity"/>
    <property type="evidence" value="ECO:0007669"/>
    <property type="project" value="UniProtKB-EC"/>
</dbReference>
<dbReference type="PROSITE" id="PS00455">
    <property type="entry name" value="AMP_BINDING"/>
    <property type="match status" value="1"/>
</dbReference>
<dbReference type="EMBL" id="UFSM01000001">
    <property type="protein sequence ID" value="SUU89890.1"/>
    <property type="molecule type" value="Genomic_DNA"/>
</dbReference>
<gene>
    <name evidence="3" type="primary">fadD_4</name>
    <name evidence="3" type="ORF">NCTC10684_03133</name>
</gene>
<protein>
    <submittedName>
        <fullName evidence="3">Long-chain-fatty-acid--CoA ligase</fullName>
        <ecNumber evidence="3">6.2.1.3</ecNumber>
    </submittedName>
</protein>
<dbReference type="Gene3D" id="3.40.50.12780">
    <property type="entry name" value="N-terminal domain of ligase-like"/>
    <property type="match status" value="1"/>
</dbReference>
<name>A0A380WLZ8_AMIAI</name>
<evidence type="ECO:0000313" key="4">
    <source>
        <dbReference type="Proteomes" id="UP000254701"/>
    </source>
</evidence>
<dbReference type="Pfam" id="PF00501">
    <property type="entry name" value="AMP-binding"/>
    <property type="match status" value="1"/>
</dbReference>
<evidence type="ECO:0000259" key="2">
    <source>
        <dbReference type="Pfam" id="PF13193"/>
    </source>
</evidence>
<dbReference type="NCBIfam" id="NF005801">
    <property type="entry name" value="PRK07656.1"/>
    <property type="match status" value="1"/>
</dbReference>
<dbReference type="EC" id="6.2.1.3" evidence="3"/>
<dbReference type="InterPro" id="IPR045851">
    <property type="entry name" value="AMP-bd_C_sf"/>
</dbReference>
<dbReference type="SUPFAM" id="SSF56801">
    <property type="entry name" value="Acetyl-CoA synthetase-like"/>
    <property type="match status" value="1"/>
</dbReference>
<evidence type="ECO:0000259" key="1">
    <source>
        <dbReference type="Pfam" id="PF00501"/>
    </source>
</evidence>
<accession>A0A380WLZ8</accession>
<evidence type="ECO:0000313" key="3">
    <source>
        <dbReference type="EMBL" id="SUU89890.1"/>
    </source>
</evidence>
<dbReference type="InterPro" id="IPR042099">
    <property type="entry name" value="ANL_N_sf"/>
</dbReference>
<dbReference type="InterPro" id="IPR000873">
    <property type="entry name" value="AMP-dep_synth/lig_dom"/>
</dbReference>